<feature type="transmembrane region" description="Helical" evidence="2">
    <location>
        <begin position="100"/>
        <end position="121"/>
    </location>
</feature>
<dbReference type="InterPro" id="IPR000462">
    <property type="entry name" value="CDP-OH_P_trans"/>
</dbReference>
<name>A0A5E8CFV0_9ZZZZ</name>
<evidence type="ECO:0000313" key="3">
    <source>
        <dbReference type="EMBL" id="VVU94313.1"/>
    </source>
</evidence>
<keyword evidence="1 3" id="KW-0808">Transferase</keyword>
<keyword evidence="2" id="KW-1133">Transmembrane helix</keyword>
<dbReference type="Pfam" id="PF01066">
    <property type="entry name" value="CDP-OH_P_transf"/>
    <property type="match status" value="1"/>
</dbReference>
<keyword evidence="2" id="KW-0812">Transmembrane</keyword>
<accession>A0A5E8CFV0</accession>
<dbReference type="GO" id="GO:0008654">
    <property type="term" value="P:phospholipid biosynthetic process"/>
    <property type="evidence" value="ECO:0007669"/>
    <property type="project" value="InterPro"/>
</dbReference>
<evidence type="ECO:0000256" key="1">
    <source>
        <dbReference type="ARBA" id="ARBA00022679"/>
    </source>
</evidence>
<dbReference type="EMBL" id="CABVLZ010000001">
    <property type="protein sequence ID" value="VVU94313.1"/>
    <property type="molecule type" value="Genomic_DNA"/>
</dbReference>
<gene>
    <name evidence="3" type="ORF">CPAV1605_33</name>
</gene>
<feature type="transmembrane region" description="Helical" evidence="2">
    <location>
        <begin position="127"/>
        <end position="147"/>
    </location>
</feature>
<organism evidence="3">
    <name type="scientific">seawater metagenome</name>
    <dbReference type="NCBI Taxonomy" id="1561972"/>
    <lineage>
        <taxon>unclassified sequences</taxon>
        <taxon>metagenomes</taxon>
        <taxon>ecological metagenomes</taxon>
    </lineage>
</organism>
<dbReference type="GO" id="GO:0016780">
    <property type="term" value="F:phosphotransferase activity, for other substituted phosphate groups"/>
    <property type="evidence" value="ECO:0007669"/>
    <property type="project" value="InterPro"/>
</dbReference>
<dbReference type="InterPro" id="IPR043130">
    <property type="entry name" value="CDP-OH_PTrfase_TM_dom"/>
</dbReference>
<feature type="transmembrane region" description="Helical" evidence="2">
    <location>
        <begin position="48"/>
        <end position="64"/>
    </location>
</feature>
<keyword evidence="2" id="KW-0472">Membrane</keyword>
<dbReference type="PROSITE" id="PS00379">
    <property type="entry name" value="CDP_ALCOHOL_P_TRANSF"/>
    <property type="match status" value="1"/>
</dbReference>
<feature type="transmembrane region" description="Helical" evidence="2">
    <location>
        <begin position="210"/>
        <end position="230"/>
    </location>
</feature>
<protein>
    <submittedName>
        <fullName evidence="3">CDP-alcohol phosphatidyltransferase</fullName>
    </submittedName>
</protein>
<evidence type="ECO:0000256" key="2">
    <source>
        <dbReference type="SAM" id="Phobius"/>
    </source>
</evidence>
<dbReference type="InterPro" id="IPR048254">
    <property type="entry name" value="CDP_ALCOHOL_P_TRANSF_CS"/>
</dbReference>
<reference evidence="3" key="1">
    <citation type="submission" date="2019-09" db="EMBL/GenBank/DDBJ databases">
        <authorList>
            <person name="Needham M D."/>
        </authorList>
    </citation>
    <scope>NUCLEOTIDE SEQUENCE</scope>
</reference>
<feature type="transmembrane region" description="Helical" evidence="2">
    <location>
        <begin position="70"/>
        <end position="88"/>
    </location>
</feature>
<dbReference type="GO" id="GO:0016020">
    <property type="term" value="C:membrane"/>
    <property type="evidence" value="ECO:0007669"/>
    <property type="project" value="InterPro"/>
</dbReference>
<proteinExistence type="predicted"/>
<dbReference type="AlphaFoldDB" id="A0A5E8CFV0"/>
<dbReference type="Gene3D" id="1.20.120.1760">
    <property type="match status" value="1"/>
</dbReference>
<sequence length="231" mass="26659">MTKKNNNQTTKYGNDYLYESPIDTYLCHPLGLFFVDYAYKLGLSPNQITLLSTIFTLTSCYWIYNNKLKTAVAFYLIGYLFDCIDGRLARKYNLGSKKGAAMDMVSDVITNSVLFITLIVFKRSSLTPIKLSLLLIFFFGITICHGFTEAISSVRKNGSDDFLAPIEKEYGNSTVPLYRLYVQFNKNSYKTYRCMFKEYDDEKIHKYMKFLKYFGPGSFNIIMAFIILGLK</sequence>